<dbReference type="AlphaFoldDB" id="A0A1I7ZXW8"/>
<keyword evidence="1" id="KW-0812">Transmembrane</keyword>
<protein>
    <submittedName>
        <fullName evidence="3">Ovule protein</fullName>
    </submittedName>
</protein>
<feature type="transmembrane region" description="Helical" evidence="1">
    <location>
        <begin position="43"/>
        <end position="76"/>
    </location>
</feature>
<keyword evidence="2" id="KW-1185">Reference proteome</keyword>
<keyword evidence="1" id="KW-1133">Transmembrane helix</keyword>
<keyword evidence="1" id="KW-0472">Membrane</keyword>
<dbReference type="Proteomes" id="UP000095287">
    <property type="component" value="Unplaced"/>
</dbReference>
<organism evidence="2 3">
    <name type="scientific">Steinernema glaseri</name>
    <dbReference type="NCBI Taxonomy" id="37863"/>
    <lineage>
        <taxon>Eukaryota</taxon>
        <taxon>Metazoa</taxon>
        <taxon>Ecdysozoa</taxon>
        <taxon>Nematoda</taxon>
        <taxon>Chromadorea</taxon>
        <taxon>Rhabditida</taxon>
        <taxon>Tylenchina</taxon>
        <taxon>Panagrolaimomorpha</taxon>
        <taxon>Strongyloidoidea</taxon>
        <taxon>Steinernematidae</taxon>
        <taxon>Steinernema</taxon>
    </lineage>
</organism>
<evidence type="ECO:0000313" key="3">
    <source>
        <dbReference type="WBParaSite" id="L893_g31003.t1"/>
    </source>
</evidence>
<proteinExistence type="predicted"/>
<accession>A0A1I7ZXW8</accession>
<evidence type="ECO:0000256" key="1">
    <source>
        <dbReference type="SAM" id="Phobius"/>
    </source>
</evidence>
<sequence length="88" mass="10091">MLFGVEQRRTSYRRTTHTYRDTSLPFIILTNSYPLYHHPKGSFLYFHILFVFLDASSPCAYLLLPLVFALTALFILSSTSSTTPPLSK</sequence>
<dbReference type="WBParaSite" id="L893_g31003.t1">
    <property type="protein sequence ID" value="L893_g31003.t1"/>
    <property type="gene ID" value="L893_g31003"/>
</dbReference>
<evidence type="ECO:0000313" key="2">
    <source>
        <dbReference type="Proteomes" id="UP000095287"/>
    </source>
</evidence>
<name>A0A1I7ZXW8_9BILA</name>
<reference evidence="3" key="1">
    <citation type="submission" date="2016-11" db="UniProtKB">
        <authorList>
            <consortium name="WormBaseParasite"/>
        </authorList>
    </citation>
    <scope>IDENTIFICATION</scope>
</reference>